<sequence length="100" mass="11526">MKVRRLKQIRSEGVTEGAVQAVRERSGELRRGNLIAQQNLAVSNCFCHSDEFHDGRPSTAVNNKYIDPVRHMIEREQQFSSPEKAVEEYKKPVSEITRKE</sequence>
<dbReference type="OrthoDB" id="10017160at2759"/>
<protein>
    <submittedName>
        <fullName evidence="2">Uncharacterized protein</fullName>
    </submittedName>
</protein>
<comment type="caution">
    <text evidence="2">The sequence shown here is derived from an EMBL/GenBank/DDBJ whole genome shotgun (WGS) entry which is preliminary data.</text>
</comment>
<gene>
    <name evidence="2" type="ORF">EVAR_86242_1</name>
</gene>
<proteinExistence type="predicted"/>
<evidence type="ECO:0000256" key="1">
    <source>
        <dbReference type="SAM" id="MobiDB-lite"/>
    </source>
</evidence>
<dbReference type="Proteomes" id="UP000299102">
    <property type="component" value="Unassembled WGS sequence"/>
</dbReference>
<accession>A0A4C1UBN2</accession>
<dbReference type="EMBL" id="BGZK01000154">
    <property type="protein sequence ID" value="GBP23865.1"/>
    <property type="molecule type" value="Genomic_DNA"/>
</dbReference>
<feature type="compositionally biased region" description="Basic and acidic residues" evidence="1">
    <location>
        <begin position="84"/>
        <end position="100"/>
    </location>
</feature>
<reference evidence="2 3" key="1">
    <citation type="journal article" date="2019" name="Commun. Biol.">
        <title>The bagworm genome reveals a unique fibroin gene that provides high tensile strength.</title>
        <authorList>
            <person name="Kono N."/>
            <person name="Nakamura H."/>
            <person name="Ohtoshi R."/>
            <person name="Tomita M."/>
            <person name="Numata K."/>
            <person name="Arakawa K."/>
        </authorList>
    </citation>
    <scope>NUCLEOTIDE SEQUENCE [LARGE SCALE GENOMIC DNA]</scope>
</reference>
<evidence type="ECO:0000313" key="3">
    <source>
        <dbReference type="Proteomes" id="UP000299102"/>
    </source>
</evidence>
<evidence type="ECO:0000313" key="2">
    <source>
        <dbReference type="EMBL" id="GBP23865.1"/>
    </source>
</evidence>
<organism evidence="2 3">
    <name type="scientific">Eumeta variegata</name>
    <name type="common">Bagworm moth</name>
    <name type="synonym">Eumeta japonica</name>
    <dbReference type="NCBI Taxonomy" id="151549"/>
    <lineage>
        <taxon>Eukaryota</taxon>
        <taxon>Metazoa</taxon>
        <taxon>Ecdysozoa</taxon>
        <taxon>Arthropoda</taxon>
        <taxon>Hexapoda</taxon>
        <taxon>Insecta</taxon>
        <taxon>Pterygota</taxon>
        <taxon>Neoptera</taxon>
        <taxon>Endopterygota</taxon>
        <taxon>Lepidoptera</taxon>
        <taxon>Glossata</taxon>
        <taxon>Ditrysia</taxon>
        <taxon>Tineoidea</taxon>
        <taxon>Psychidae</taxon>
        <taxon>Oiketicinae</taxon>
        <taxon>Eumeta</taxon>
    </lineage>
</organism>
<keyword evidence="3" id="KW-1185">Reference proteome</keyword>
<dbReference type="AlphaFoldDB" id="A0A4C1UBN2"/>
<feature type="region of interest" description="Disordered" evidence="1">
    <location>
        <begin position="78"/>
        <end position="100"/>
    </location>
</feature>
<name>A0A4C1UBN2_EUMVA</name>